<proteinExistence type="predicted"/>
<reference evidence="1" key="1">
    <citation type="journal article" date="2022" name="bioRxiv">
        <title>Sequencing and chromosome-scale assembly of the giantPleurodeles waltlgenome.</title>
        <authorList>
            <person name="Brown T."/>
            <person name="Elewa A."/>
            <person name="Iarovenko S."/>
            <person name="Subramanian E."/>
            <person name="Araus A.J."/>
            <person name="Petzold A."/>
            <person name="Susuki M."/>
            <person name="Suzuki K.-i.T."/>
            <person name="Hayashi T."/>
            <person name="Toyoda A."/>
            <person name="Oliveira C."/>
            <person name="Osipova E."/>
            <person name="Leigh N.D."/>
            <person name="Simon A."/>
            <person name="Yun M.H."/>
        </authorList>
    </citation>
    <scope>NUCLEOTIDE SEQUENCE</scope>
    <source>
        <strain evidence="1">20211129_DDA</strain>
        <tissue evidence="1">Liver</tissue>
    </source>
</reference>
<evidence type="ECO:0000313" key="2">
    <source>
        <dbReference type="Proteomes" id="UP001066276"/>
    </source>
</evidence>
<keyword evidence="2" id="KW-1185">Reference proteome</keyword>
<organism evidence="1 2">
    <name type="scientific">Pleurodeles waltl</name>
    <name type="common">Iberian ribbed newt</name>
    <dbReference type="NCBI Taxonomy" id="8319"/>
    <lineage>
        <taxon>Eukaryota</taxon>
        <taxon>Metazoa</taxon>
        <taxon>Chordata</taxon>
        <taxon>Craniata</taxon>
        <taxon>Vertebrata</taxon>
        <taxon>Euteleostomi</taxon>
        <taxon>Amphibia</taxon>
        <taxon>Batrachia</taxon>
        <taxon>Caudata</taxon>
        <taxon>Salamandroidea</taxon>
        <taxon>Salamandridae</taxon>
        <taxon>Pleurodelinae</taxon>
        <taxon>Pleurodeles</taxon>
    </lineage>
</organism>
<accession>A0AAV7W8T5</accession>
<name>A0AAV7W8T5_PLEWA</name>
<evidence type="ECO:0000313" key="1">
    <source>
        <dbReference type="EMBL" id="KAJ1210424.1"/>
    </source>
</evidence>
<dbReference type="AlphaFoldDB" id="A0AAV7W8T5"/>
<comment type="caution">
    <text evidence="1">The sequence shown here is derived from an EMBL/GenBank/DDBJ whole genome shotgun (WGS) entry which is preliminary data.</text>
</comment>
<protein>
    <submittedName>
        <fullName evidence="1">Uncharacterized protein</fullName>
    </submittedName>
</protein>
<gene>
    <name evidence="1" type="ORF">NDU88_005788</name>
</gene>
<sequence length="172" mass="19951">MRTTLEFEAVKRALVKRELNTLFSMRVERHFYNQHEAAHANALYQRVLEAASSGWRPQDPEDCPPGEGEKNKKPVLQACAYTWWGHVPPGTGLAPSRGLPLSLLDPYEWSIRLKLIKLKAKRWHALSIRRDTSHIVEKVSSVKPLYALRLTMLRVKKQLAKLTRWKPLERSY</sequence>
<dbReference type="Proteomes" id="UP001066276">
    <property type="component" value="Chromosome 1_2"/>
</dbReference>
<dbReference type="EMBL" id="JANPWB010000002">
    <property type="protein sequence ID" value="KAJ1210424.1"/>
    <property type="molecule type" value="Genomic_DNA"/>
</dbReference>